<evidence type="ECO:0000256" key="2">
    <source>
        <dbReference type="SAM" id="MobiDB-lite"/>
    </source>
</evidence>
<dbReference type="GO" id="GO:0051536">
    <property type="term" value="F:iron-sulfur cluster binding"/>
    <property type="evidence" value="ECO:0007669"/>
    <property type="project" value="InterPro"/>
</dbReference>
<evidence type="ECO:0000256" key="1">
    <source>
        <dbReference type="ARBA" id="ARBA00006420"/>
    </source>
</evidence>
<proteinExistence type="inferred from homology"/>
<feature type="region of interest" description="Disordered" evidence="2">
    <location>
        <begin position="142"/>
        <end position="162"/>
    </location>
</feature>
<comment type="similarity">
    <text evidence="1">Belongs to the NifU family.</text>
</comment>
<dbReference type="OrthoDB" id="9804157at2"/>
<dbReference type="NCBIfam" id="TIGR01994">
    <property type="entry name" value="SUF_scaf_2"/>
    <property type="match status" value="1"/>
</dbReference>
<dbReference type="InterPro" id="IPR002871">
    <property type="entry name" value="NIF_FeS_clus_asmbl_NifU_N"/>
</dbReference>
<dbReference type="Proteomes" id="UP000241912">
    <property type="component" value="Unassembled WGS sequence"/>
</dbReference>
<protein>
    <submittedName>
        <fullName evidence="4">SUF system NifU family Fe-S cluster assembly protein</fullName>
    </submittedName>
</protein>
<dbReference type="AlphaFoldDB" id="A0A2P7NRX6"/>
<reference evidence="4 5" key="1">
    <citation type="submission" date="2018-03" db="EMBL/GenBank/DDBJ databases">
        <title>Draft genome of Nitrosomonas supralitoralis APG5.</title>
        <authorList>
            <person name="Urakawa H."/>
            <person name="Lopez J.V."/>
        </authorList>
    </citation>
    <scope>NUCLEOTIDE SEQUENCE [LARGE SCALE GENOMIC DNA]</scope>
    <source>
        <strain evidence="4 5">APG5</strain>
    </source>
</reference>
<gene>
    <name evidence="4" type="ORF">C7H79_14660</name>
</gene>
<evidence type="ECO:0000259" key="3">
    <source>
        <dbReference type="Pfam" id="PF01592"/>
    </source>
</evidence>
<organism evidence="4 5">
    <name type="scientific">Nitrosomonas supralitoralis</name>
    <dbReference type="NCBI Taxonomy" id="2116706"/>
    <lineage>
        <taxon>Bacteria</taxon>
        <taxon>Pseudomonadati</taxon>
        <taxon>Pseudomonadota</taxon>
        <taxon>Betaproteobacteria</taxon>
        <taxon>Nitrosomonadales</taxon>
        <taxon>Nitrosomonadaceae</taxon>
        <taxon>Nitrosomonas</taxon>
    </lineage>
</organism>
<evidence type="ECO:0000313" key="4">
    <source>
        <dbReference type="EMBL" id="PSJ16223.1"/>
    </source>
</evidence>
<dbReference type="EMBL" id="PXXU01000062">
    <property type="protein sequence ID" value="PSJ16223.1"/>
    <property type="molecule type" value="Genomic_DNA"/>
</dbReference>
<dbReference type="Pfam" id="PF01592">
    <property type="entry name" value="NifU_N"/>
    <property type="match status" value="1"/>
</dbReference>
<name>A0A2P7NRX6_9PROT</name>
<feature type="domain" description="NIF system FeS cluster assembly NifU N-terminal" evidence="3">
    <location>
        <begin position="7"/>
        <end position="126"/>
    </location>
</feature>
<evidence type="ECO:0000313" key="5">
    <source>
        <dbReference type="Proteomes" id="UP000241912"/>
    </source>
</evidence>
<dbReference type="GO" id="GO:0005506">
    <property type="term" value="F:iron ion binding"/>
    <property type="evidence" value="ECO:0007669"/>
    <property type="project" value="InterPro"/>
</dbReference>
<dbReference type="PANTHER" id="PTHR10093">
    <property type="entry name" value="IRON-SULFUR CLUSTER ASSEMBLY ENZYME NIFU HOMOLOG"/>
    <property type="match status" value="1"/>
</dbReference>
<dbReference type="Gene3D" id="3.90.1010.10">
    <property type="match status" value="1"/>
</dbReference>
<accession>A0A2P7NRX6</accession>
<comment type="caution">
    <text evidence="4">The sequence shown here is derived from an EMBL/GenBank/DDBJ whole genome shotgun (WGS) entry which is preliminary data.</text>
</comment>
<keyword evidence="5" id="KW-1185">Reference proteome</keyword>
<dbReference type="SUPFAM" id="SSF82649">
    <property type="entry name" value="SufE/NifU"/>
    <property type="match status" value="1"/>
</dbReference>
<sequence length="162" mass="17696">MHTNSLYQEVILDHNRKPRNYGKLDQANHHAVGHNPLCGDRLDITLLLESDQISDIAFQGESCAICKASASMMTTAVKGKSRSDAETLIHEFRELATGTLDTDHPHHLGRLTVFTGIRDLPTRVKCAILPWHTLHAALNSIPSTSTEANNDPAQAASSSSFS</sequence>
<dbReference type="GO" id="GO:0016226">
    <property type="term" value="P:iron-sulfur cluster assembly"/>
    <property type="evidence" value="ECO:0007669"/>
    <property type="project" value="InterPro"/>
</dbReference>
<dbReference type="RefSeq" id="WP_106708036.1">
    <property type="nucleotide sequence ID" value="NZ_PXXU01000062.1"/>
</dbReference>
<dbReference type="FunFam" id="3.90.1010.10:FF:000002">
    <property type="entry name" value="Iron-sulfur cluster assembly scaffold protein NifU"/>
    <property type="match status" value="1"/>
</dbReference>
<dbReference type="CDD" id="cd06664">
    <property type="entry name" value="IscU_like"/>
    <property type="match status" value="1"/>
</dbReference>